<evidence type="ECO:0000313" key="8">
    <source>
        <dbReference type="EMBL" id="VFR75702.1"/>
    </source>
</evidence>
<keyword evidence="1" id="KW-0285">Flavoprotein</keyword>
<evidence type="ECO:0000259" key="5">
    <source>
        <dbReference type="Pfam" id="PF00296"/>
    </source>
</evidence>
<proteinExistence type="predicted"/>
<name>A0A484NTS9_9ZZZZ</name>
<gene>
    <name evidence="6" type="ORF">AMP9_0477</name>
    <name evidence="7" type="ORF">ANT2_0464</name>
    <name evidence="8" type="ORF">ANT3_0465</name>
    <name evidence="9" type="ORF">RAN3_0467</name>
</gene>
<dbReference type="EMBL" id="CAADIO010000015">
    <property type="protein sequence ID" value="VFR88753.1"/>
    <property type="molecule type" value="Genomic_DNA"/>
</dbReference>
<organism evidence="6">
    <name type="scientific">plant metagenome</name>
    <dbReference type="NCBI Taxonomy" id="1297885"/>
    <lineage>
        <taxon>unclassified sequences</taxon>
        <taxon>metagenomes</taxon>
        <taxon>organismal metagenomes</taxon>
    </lineage>
</organism>
<evidence type="ECO:0000313" key="6">
    <source>
        <dbReference type="EMBL" id="VFR16962.1"/>
    </source>
</evidence>
<dbReference type="Gene3D" id="3.20.20.30">
    <property type="entry name" value="Luciferase-like domain"/>
    <property type="match status" value="1"/>
</dbReference>
<dbReference type="GO" id="GO:0008726">
    <property type="term" value="F:alkanesulfonate monooxygenase activity"/>
    <property type="evidence" value="ECO:0007669"/>
    <property type="project" value="TreeGrafter"/>
</dbReference>
<dbReference type="EMBL" id="CAADHY010000008">
    <property type="protein sequence ID" value="VFR16962.1"/>
    <property type="molecule type" value="Genomic_DNA"/>
</dbReference>
<dbReference type="InterPro" id="IPR050172">
    <property type="entry name" value="SsuD_RutA_monooxygenase"/>
</dbReference>
<dbReference type="AlphaFoldDB" id="A0A484NTS9"/>
<dbReference type="EMBL" id="CAADID010000025">
    <property type="protein sequence ID" value="VFR75702.1"/>
    <property type="molecule type" value="Genomic_DNA"/>
</dbReference>
<keyword evidence="3" id="KW-0560">Oxidoreductase</keyword>
<dbReference type="InterPro" id="IPR024014">
    <property type="entry name" value="DMSO2_SphG"/>
</dbReference>
<dbReference type="CDD" id="cd01094">
    <property type="entry name" value="Alkanesulfonate_monoxygenase"/>
    <property type="match status" value="1"/>
</dbReference>
<evidence type="ECO:0000256" key="2">
    <source>
        <dbReference type="ARBA" id="ARBA00022643"/>
    </source>
</evidence>
<reference evidence="6" key="1">
    <citation type="submission" date="2019-03" db="EMBL/GenBank/DDBJ databases">
        <authorList>
            <person name="Danneels B."/>
        </authorList>
    </citation>
    <scope>NUCLEOTIDE SEQUENCE</scope>
</reference>
<evidence type="ECO:0000313" key="7">
    <source>
        <dbReference type="EMBL" id="VFR44381.1"/>
    </source>
</evidence>
<accession>A0A484NTS9</accession>
<dbReference type="PANTHER" id="PTHR42847:SF4">
    <property type="entry name" value="ALKANESULFONATE MONOOXYGENASE-RELATED"/>
    <property type="match status" value="1"/>
</dbReference>
<keyword evidence="4 6" id="KW-0503">Monooxygenase</keyword>
<evidence type="ECO:0000256" key="4">
    <source>
        <dbReference type="ARBA" id="ARBA00023033"/>
    </source>
</evidence>
<dbReference type="GO" id="GO:0046306">
    <property type="term" value="P:alkanesulfonate catabolic process"/>
    <property type="evidence" value="ECO:0007669"/>
    <property type="project" value="TreeGrafter"/>
</dbReference>
<dbReference type="EMBL" id="CAADIG010000018">
    <property type="protein sequence ID" value="VFR44381.1"/>
    <property type="molecule type" value="Genomic_DNA"/>
</dbReference>
<dbReference type="InterPro" id="IPR036661">
    <property type="entry name" value="Luciferase-like_sf"/>
</dbReference>
<dbReference type="Pfam" id="PF00296">
    <property type="entry name" value="Bac_luciferase"/>
    <property type="match status" value="1"/>
</dbReference>
<evidence type="ECO:0000256" key="3">
    <source>
        <dbReference type="ARBA" id="ARBA00023002"/>
    </source>
</evidence>
<dbReference type="NCBIfam" id="TIGR04021">
    <property type="entry name" value="LLM_DMSO2_sfnG"/>
    <property type="match status" value="1"/>
</dbReference>
<evidence type="ECO:0000256" key="1">
    <source>
        <dbReference type="ARBA" id="ARBA00022630"/>
    </source>
</evidence>
<dbReference type="SUPFAM" id="SSF51679">
    <property type="entry name" value="Bacterial luciferase-like"/>
    <property type="match status" value="1"/>
</dbReference>
<dbReference type="PANTHER" id="PTHR42847">
    <property type="entry name" value="ALKANESULFONATE MONOOXYGENASE"/>
    <property type="match status" value="1"/>
</dbReference>
<keyword evidence="2" id="KW-0288">FMN</keyword>
<evidence type="ECO:0000313" key="9">
    <source>
        <dbReference type="EMBL" id="VFR88753.1"/>
    </source>
</evidence>
<sequence>MALEFGYWAPNLGTSLVASRIANRTGGDFAANLRYARLAEQHGFAYTLLATRFVSSLEGNEGTYDSIVMAGALAAGTERIVPISAVATGLAHPAIVAKQLVTLDEISQGRAAINIVSGWLKDEYLALGQHWLDHDERYRRSEEFITVLRALWSDAPRVKHEGFFYRLDDVDFRPKPLRAGGIPIFQGGNSTAARQMAGRLSDFYFMNGAPLPSLVEHMASVDAHAAQAGRRLRHAVNAFVIVRDSTEQAYDVLREIIANADEAVVARFARNVRQAGQSTADRQGMWADSRPEDLIQFNDGFRTGLIGTADEVASRIVDLEEAGVDMLLAGFLHYDDELAAFGQEVIPRVRALSARRAAQAAPALAAR</sequence>
<protein>
    <submittedName>
        <fullName evidence="6">Coenzyme F420-dependent N5,N10-methylene tetrahydromethanopterin reductase and related flavin-dependent oxidoreductases sulfonate monooxygenase</fullName>
    </submittedName>
</protein>
<feature type="domain" description="Luciferase-like" evidence="5">
    <location>
        <begin position="22"/>
        <end position="325"/>
    </location>
</feature>
<dbReference type="InterPro" id="IPR011251">
    <property type="entry name" value="Luciferase-like_dom"/>
</dbReference>